<keyword evidence="2" id="KW-0963">Cytoplasm</keyword>
<evidence type="ECO:0000256" key="1">
    <source>
        <dbReference type="ARBA" id="ARBA00004496"/>
    </source>
</evidence>
<dbReference type="PANTHER" id="PTHR21107">
    <property type="entry name" value="CYTOCHROME C OXIDASE ASSEMBLY PROTEIN COX19"/>
    <property type="match status" value="1"/>
</dbReference>
<evidence type="ECO:0000313" key="7">
    <source>
        <dbReference type="Proteomes" id="UP000095605"/>
    </source>
</evidence>
<dbReference type="GO" id="GO:0033617">
    <property type="term" value="P:mitochondrial respiratory chain complex IV assembly"/>
    <property type="evidence" value="ECO:0007669"/>
    <property type="project" value="TreeGrafter"/>
</dbReference>
<evidence type="ECO:0000256" key="4">
    <source>
        <dbReference type="ARBA" id="ARBA00037279"/>
    </source>
</evidence>
<dbReference type="InterPro" id="IPR051383">
    <property type="entry name" value="COX19"/>
</dbReference>
<gene>
    <name evidence="6" type="ORF">AWRI3578_g1039</name>
</gene>
<evidence type="ECO:0000313" key="6">
    <source>
        <dbReference type="EMBL" id="OEJ90055.1"/>
    </source>
</evidence>
<evidence type="ECO:0000256" key="2">
    <source>
        <dbReference type="ARBA" id="ARBA00022490"/>
    </source>
</evidence>
<protein>
    <submittedName>
        <fullName evidence="6">Cytochrome c oxidase assembly protein COX19</fullName>
    </submittedName>
</protein>
<evidence type="ECO:0000256" key="3">
    <source>
        <dbReference type="ARBA" id="ARBA00023157"/>
    </source>
</evidence>
<dbReference type="PROSITE" id="PS51808">
    <property type="entry name" value="CHCH"/>
    <property type="match status" value="1"/>
</dbReference>
<dbReference type="PANTHER" id="PTHR21107:SF2">
    <property type="entry name" value="CYTOCHROME C OXIDASE ASSEMBLY PROTEIN COX19"/>
    <property type="match status" value="1"/>
</dbReference>
<keyword evidence="3" id="KW-1015">Disulfide bond</keyword>
<sequence>MSAPPKGFSVSPPDRGSFPLDHWGECTKQMENYLKCMKLTKGINAENCKLLAKAYLKCRMDNQLMDKDDWENLGLPNDE</sequence>
<comment type="similarity">
    <text evidence="5">Belongs to the COX19 family.</text>
</comment>
<dbReference type="OrthoDB" id="268594at2759"/>
<proteinExistence type="inferred from homology"/>
<comment type="function">
    <text evidence="4">Required for the assembly of mitochondrial cytochrome c oxidase.</text>
</comment>
<dbReference type="AlphaFoldDB" id="A0A1E5RT18"/>
<dbReference type="Proteomes" id="UP000095605">
    <property type="component" value="Unassembled WGS sequence"/>
</dbReference>
<dbReference type="EMBL" id="LPNL01000003">
    <property type="protein sequence ID" value="OEJ90055.1"/>
    <property type="molecule type" value="Genomic_DNA"/>
</dbReference>
<evidence type="ECO:0000256" key="5">
    <source>
        <dbReference type="ARBA" id="ARBA00038223"/>
    </source>
</evidence>
<organism evidence="6 7">
    <name type="scientific">Hanseniaspora opuntiae</name>
    <dbReference type="NCBI Taxonomy" id="211096"/>
    <lineage>
        <taxon>Eukaryota</taxon>
        <taxon>Fungi</taxon>
        <taxon>Dikarya</taxon>
        <taxon>Ascomycota</taxon>
        <taxon>Saccharomycotina</taxon>
        <taxon>Saccharomycetes</taxon>
        <taxon>Saccharomycodales</taxon>
        <taxon>Saccharomycodaceae</taxon>
        <taxon>Hanseniaspora</taxon>
    </lineage>
</organism>
<keyword evidence="7" id="KW-1185">Reference proteome</keyword>
<name>A0A1E5RT18_9ASCO</name>
<accession>A0A1E5RT18</accession>
<comment type="caution">
    <text evidence="6">The sequence shown here is derived from an EMBL/GenBank/DDBJ whole genome shotgun (WGS) entry which is preliminary data.</text>
</comment>
<comment type="subcellular location">
    <subcellularLocation>
        <location evidence="1">Cytoplasm</location>
    </subcellularLocation>
</comment>
<dbReference type="GO" id="GO:0005758">
    <property type="term" value="C:mitochondrial intermembrane space"/>
    <property type="evidence" value="ECO:0007669"/>
    <property type="project" value="TreeGrafter"/>
</dbReference>
<reference evidence="7" key="1">
    <citation type="journal article" date="2016" name="Genome Announc.">
        <title>Genome sequences of three species of Hanseniaspora isolated from spontaneous wine fermentations.</title>
        <authorList>
            <person name="Sternes P.R."/>
            <person name="Lee D."/>
            <person name="Kutyna D.R."/>
            <person name="Borneman A.R."/>
        </authorList>
    </citation>
    <scope>NUCLEOTIDE SEQUENCE [LARGE SCALE GENOMIC DNA]</scope>
    <source>
        <strain evidence="7">AWRI3578</strain>
    </source>
</reference>